<evidence type="ECO:0000313" key="2">
    <source>
        <dbReference type="Proteomes" id="UP001632038"/>
    </source>
</evidence>
<organism evidence="1 2">
    <name type="scientific">Castilleja foliolosa</name>
    <dbReference type="NCBI Taxonomy" id="1961234"/>
    <lineage>
        <taxon>Eukaryota</taxon>
        <taxon>Viridiplantae</taxon>
        <taxon>Streptophyta</taxon>
        <taxon>Embryophyta</taxon>
        <taxon>Tracheophyta</taxon>
        <taxon>Spermatophyta</taxon>
        <taxon>Magnoliopsida</taxon>
        <taxon>eudicotyledons</taxon>
        <taxon>Gunneridae</taxon>
        <taxon>Pentapetalae</taxon>
        <taxon>asterids</taxon>
        <taxon>lamiids</taxon>
        <taxon>Lamiales</taxon>
        <taxon>Orobanchaceae</taxon>
        <taxon>Pedicularideae</taxon>
        <taxon>Castillejinae</taxon>
        <taxon>Castilleja</taxon>
    </lineage>
</organism>
<sequence>MATIRRMDEPCTVGEGCSDDWCLFLGQLAVAGGGGGQLNRRKVFSTAGAWTKVEQVSGCWAPI</sequence>
<dbReference type="AlphaFoldDB" id="A0ABD3DG78"/>
<comment type="caution">
    <text evidence="1">The sequence shown here is derived from an EMBL/GenBank/DDBJ whole genome shotgun (WGS) entry which is preliminary data.</text>
</comment>
<reference evidence="2" key="1">
    <citation type="journal article" date="2024" name="IScience">
        <title>Strigolactones Initiate the Formation of Haustorium-like Structures in Castilleja.</title>
        <authorList>
            <person name="Buerger M."/>
            <person name="Peterson D."/>
            <person name="Chory J."/>
        </authorList>
    </citation>
    <scope>NUCLEOTIDE SEQUENCE [LARGE SCALE GENOMIC DNA]</scope>
</reference>
<proteinExistence type="predicted"/>
<dbReference type="Proteomes" id="UP001632038">
    <property type="component" value="Unassembled WGS sequence"/>
</dbReference>
<evidence type="ECO:0000313" key="1">
    <source>
        <dbReference type="EMBL" id="KAL3639941.1"/>
    </source>
</evidence>
<name>A0ABD3DG78_9LAMI</name>
<keyword evidence="2" id="KW-1185">Reference proteome</keyword>
<gene>
    <name evidence="1" type="ORF">CASFOL_014909</name>
</gene>
<dbReference type="EMBL" id="JAVIJP010000017">
    <property type="protein sequence ID" value="KAL3639941.1"/>
    <property type="molecule type" value="Genomic_DNA"/>
</dbReference>
<accession>A0ABD3DG78</accession>
<protein>
    <submittedName>
        <fullName evidence="1">Uncharacterized protein</fullName>
    </submittedName>
</protein>